<dbReference type="InterPro" id="IPR040758">
    <property type="entry name" value="PrmC_N"/>
</dbReference>
<organism evidence="8 9">
    <name type="scientific">Methylobacterium oryzihabitans</name>
    <dbReference type="NCBI Taxonomy" id="2499852"/>
    <lineage>
        <taxon>Bacteria</taxon>
        <taxon>Pseudomonadati</taxon>
        <taxon>Pseudomonadota</taxon>
        <taxon>Alphaproteobacteria</taxon>
        <taxon>Hyphomicrobiales</taxon>
        <taxon>Methylobacteriaceae</taxon>
        <taxon>Methylobacterium</taxon>
    </lineage>
</organism>
<evidence type="ECO:0000256" key="2">
    <source>
        <dbReference type="ARBA" id="ARBA00022679"/>
    </source>
</evidence>
<name>A0A3S2YM18_9HYPH</name>
<dbReference type="Gene3D" id="3.40.50.150">
    <property type="entry name" value="Vaccinia Virus protein VP39"/>
    <property type="match status" value="1"/>
</dbReference>
<comment type="catalytic activity">
    <reaction evidence="4 5">
        <text>L-glutaminyl-[peptide chain release factor] + S-adenosyl-L-methionine = N(5)-methyl-L-glutaminyl-[peptide chain release factor] + S-adenosyl-L-homocysteine + H(+)</text>
        <dbReference type="Rhea" id="RHEA:42896"/>
        <dbReference type="Rhea" id="RHEA-COMP:10271"/>
        <dbReference type="Rhea" id="RHEA-COMP:10272"/>
        <dbReference type="ChEBI" id="CHEBI:15378"/>
        <dbReference type="ChEBI" id="CHEBI:30011"/>
        <dbReference type="ChEBI" id="CHEBI:57856"/>
        <dbReference type="ChEBI" id="CHEBI:59789"/>
        <dbReference type="ChEBI" id="CHEBI:61891"/>
        <dbReference type="EC" id="2.1.1.297"/>
    </reaction>
</comment>
<sequence length="297" mass="30182">MSEAAAEAVVAGATGRAEAGRRAALWLAGRGIATAALDARILTLDLLGLTAADLALAGEVPVGEAGAAALNAALARRASGEPVARILGAWEFWGLPFRLGPDTLVPRPDTETVVEAALALHPPPGDGVRLLDLGTGSGCLLVALLSEWPGATGLGTDRSAPALRLARDNARRNGVGGRAGFVAGDWGAALGGRFDVVVSNPPYIATRTVEGLDPEVRDHDPRLALDGGVDGLDAYRTILAQAPGLLAPGGALLVEIGYDQEAALRALAPASGLRVEAVRRDLAGHPRVVAMRAADPG</sequence>
<evidence type="ECO:0000256" key="5">
    <source>
        <dbReference type="HAMAP-Rule" id="MF_02126"/>
    </source>
</evidence>
<keyword evidence="3 5" id="KW-0949">S-adenosyl-L-methionine</keyword>
<dbReference type="Pfam" id="PF05175">
    <property type="entry name" value="MTS"/>
    <property type="match status" value="1"/>
</dbReference>
<gene>
    <name evidence="5 8" type="primary">prmC</name>
    <name evidence="8" type="ORF">EOE48_24330</name>
</gene>
<feature type="binding site" evidence="5">
    <location>
        <begin position="200"/>
        <end position="203"/>
    </location>
    <ligand>
        <name>substrate</name>
    </ligand>
</feature>
<feature type="domain" description="Methyltransferase small" evidence="6">
    <location>
        <begin position="128"/>
        <end position="207"/>
    </location>
</feature>
<reference evidence="8 9" key="1">
    <citation type="submission" date="2019-01" db="EMBL/GenBank/DDBJ databases">
        <authorList>
            <person name="Chen W.-M."/>
        </authorList>
    </citation>
    <scope>NUCLEOTIDE SEQUENCE [LARGE SCALE GENOMIC DNA]</scope>
    <source>
        <strain evidence="8 9">TER-1</strain>
    </source>
</reference>
<evidence type="ECO:0000313" key="8">
    <source>
        <dbReference type="EMBL" id="RVU14196.1"/>
    </source>
</evidence>
<proteinExistence type="inferred from homology"/>
<keyword evidence="9" id="KW-1185">Reference proteome</keyword>
<dbReference type="PROSITE" id="PS00092">
    <property type="entry name" value="N6_MTASE"/>
    <property type="match status" value="1"/>
</dbReference>
<dbReference type="InterPro" id="IPR004556">
    <property type="entry name" value="HemK-like"/>
</dbReference>
<dbReference type="GO" id="GO:0032259">
    <property type="term" value="P:methylation"/>
    <property type="evidence" value="ECO:0007669"/>
    <property type="project" value="UniProtKB-KW"/>
</dbReference>
<dbReference type="NCBIfam" id="TIGR00536">
    <property type="entry name" value="hemK_fam"/>
    <property type="match status" value="1"/>
</dbReference>
<dbReference type="EMBL" id="SACP01000034">
    <property type="protein sequence ID" value="RVU14196.1"/>
    <property type="molecule type" value="Genomic_DNA"/>
</dbReference>
<feature type="domain" description="Release factor glutamine methyltransferase N-terminal" evidence="7">
    <location>
        <begin position="20"/>
        <end position="88"/>
    </location>
</feature>
<dbReference type="InterPro" id="IPR029063">
    <property type="entry name" value="SAM-dependent_MTases_sf"/>
</dbReference>
<dbReference type="InterPro" id="IPR050320">
    <property type="entry name" value="N5-glutamine_MTase"/>
</dbReference>
<dbReference type="PANTHER" id="PTHR18895:SF74">
    <property type="entry name" value="MTRF1L RELEASE FACTOR GLUTAMINE METHYLTRANSFERASE"/>
    <property type="match status" value="1"/>
</dbReference>
<dbReference type="GO" id="GO:0003676">
    <property type="term" value="F:nucleic acid binding"/>
    <property type="evidence" value="ECO:0007669"/>
    <property type="project" value="InterPro"/>
</dbReference>
<feature type="binding site" evidence="5">
    <location>
        <position position="186"/>
    </location>
    <ligand>
        <name>S-adenosyl-L-methionine</name>
        <dbReference type="ChEBI" id="CHEBI:59789"/>
    </ligand>
</feature>
<dbReference type="RefSeq" id="WP_127733472.1">
    <property type="nucleotide sequence ID" value="NZ_SACP01000034.1"/>
</dbReference>
<dbReference type="CDD" id="cd02440">
    <property type="entry name" value="AdoMet_MTases"/>
    <property type="match status" value="1"/>
</dbReference>
<dbReference type="NCBIfam" id="TIGR03534">
    <property type="entry name" value="RF_mod_PrmC"/>
    <property type="match status" value="1"/>
</dbReference>
<dbReference type="PANTHER" id="PTHR18895">
    <property type="entry name" value="HEMK METHYLTRANSFERASE"/>
    <property type="match status" value="1"/>
</dbReference>
<dbReference type="SUPFAM" id="SSF53335">
    <property type="entry name" value="S-adenosyl-L-methionine-dependent methyltransferases"/>
    <property type="match status" value="1"/>
</dbReference>
<dbReference type="InterPro" id="IPR019874">
    <property type="entry name" value="RF_methyltr_PrmC"/>
</dbReference>
<dbReference type="EC" id="2.1.1.297" evidence="5"/>
<evidence type="ECO:0000313" key="9">
    <source>
        <dbReference type="Proteomes" id="UP000286997"/>
    </source>
</evidence>
<evidence type="ECO:0000256" key="1">
    <source>
        <dbReference type="ARBA" id="ARBA00022603"/>
    </source>
</evidence>
<dbReference type="InterPro" id="IPR002052">
    <property type="entry name" value="DNA_methylase_N6_adenine_CS"/>
</dbReference>
<dbReference type="Gene3D" id="1.10.8.10">
    <property type="entry name" value="DNA helicase RuvA subunit, C-terminal domain"/>
    <property type="match status" value="1"/>
</dbReference>
<dbReference type="GO" id="GO:0102559">
    <property type="term" value="F:peptide chain release factor N(5)-glutamine methyltransferase activity"/>
    <property type="evidence" value="ECO:0007669"/>
    <property type="project" value="UniProtKB-EC"/>
</dbReference>
<dbReference type="Proteomes" id="UP000286997">
    <property type="component" value="Unassembled WGS sequence"/>
</dbReference>
<evidence type="ECO:0000259" key="7">
    <source>
        <dbReference type="Pfam" id="PF17827"/>
    </source>
</evidence>
<dbReference type="Pfam" id="PF17827">
    <property type="entry name" value="PrmC_N"/>
    <property type="match status" value="1"/>
</dbReference>
<keyword evidence="2 5" id="KW-0808">Transferase</keyword>
<feature type="binding site" evidence="5">
    <location>
        <position position="200"/>
    </location>
    <ligand>
        <name>S-adenosyl-L-methionine</name>
        <dbReference type="ChEBI" id="CHEBI:59789"/>
    </ligand>
</feature>
<dbReference type="InterPro" id="IPR007848">
    <property type="entry name" value="Small_mtfrase_dom"/>
</dbReference>
<feature type="binding site" evidence="5">
    <location>
        <begin position="134"/>
        <end position="138"/>
    </location>
    <ligand>
        <name>S-adenosyl-L-methionine</name>
        <dbReference type="ChEBI" id="CHEBI:59789"/>
    </ligand>
</feature>
<comment type="function">
    <text evidence="5">Methylates the class 1 translation termination release factors RF1/PrfA and RF2/PrfB on the glutamine residue of the universally conserved GGQ motif.</text>
</comment>
<comment type="similarity">
    <text evidence="5">Belongs to the protein N5-glutamine methyltransferase family. PrmC subfamily.</text>
</comment>
<evidence type="ECO:0000256" key="4">
    <source>
        <dbReference type="ARBA" id="ARBA00048391"/>
    </source>
</evidence>
<evidence type="ECO:0000256" key="3">
    <source>
        <dbReference type="ARBA" id="ARBA00022691"/>
    </source>
</evidence>
<dbReference type="OrthoDB" id="9800643at2"/>
<keyword evidence="1 5" id="KW-0489">Methyltransferase</keyword>
<feature type="binding site" evidence="5">
    <location>
        <position position="157"/>
    </location>
    <ligand>
        <name>S-adenosyl-L-methionine</name>
        <dbReference type="ChEBI" id="CHEBI:59789"/>
    </ligand>
</feature>
<comment type="caution">
    <text evidence="8">The sequence shown here is derived from an EMBL/GenBank/DDBJ whole genome shotgun (WGS) entry which is preliminary data.</text>
</comment>
<dbReference type="HAMAP" id="MF_02126">
    <property type="entry name" value="RF_methyltr_PrmC"/>
    <property type="match status" value="1"/>
</dbReference>
<accession>A0A3S2YM18</accession>
<evidence type="ECO:0000259" key="6">
    <source>
        <dbReference type="Pfam" id="PF05175"/>
    </source>
</evidence>
<protein>
    <recommendedName>
        <fullName evidence="5">Release factor glutamine methyltransferase</fullName>
        <shortName evidence="5">RF MTase</shortName>
        <ecNumber evidence="5">2.1.1.297</ecNumber>
    </recommendedName>
    <alternativeName>
        <fullName evidence="5">N5-glutamine methyltransferase PrmC</fullName>
    </alternativeName>
    <alternativeName>
        <fullName evidence="5">Protein-(glutamine-N5) MTase PrmC</fullName>
    </alternativeName>
    <alternativeName>
        <fullName evidence="5">Protein-glutamine N-methyltransferase PrmC</fullName>
    </alternativeName>
</protein>
<dbReference type="AlphaFoldDB" id="A0A3S2YM18"/>